<feature type="disulfide bond" evidence="7">
    <location>
        <begin position="519"/>
        <end position="537"/>
    </location>
</feature>
<feature type="disulfide bond" evidence="7">
    <location>
        <begin position="573"/>
        <end position="588"/>
    </location>
</feature>
<feature type="domain" description="SEA" evidence="11">
    <location>
        <begin position="72"/>
        <end position="193"/>
    </location>
</feature>
<evidence type="ECO:0000256" key="4">
    <source>
        <dbReference type="ARBA" id="ARBA00022825"/>
    </source>
</evidence>
<dbReference type="PROSITE" id="PS50068">
    <property type="entry name" value="LDLRA_2"/>
    <property type="match status" value="4"/>
</dbReference>
<dbReference type="Pfam" id="PF00057">
    <property type="entry name" value="Ldl_recept_a"/>
    <property type="match status" value="4"/>
</dbReference>
<evidence type="ECO:0000256" key="2">
    <source>
        <dbReference type="ARBA" id="ARBA00022670"/>
    </source>
</evidence>
<dbReference type="GO" id="GO:0004252">
    <property type="term" value="F:serine-type endopeptidase activity"/>
    <property type="evidence" value="ECO:0007669"/>
    <property type="project" value="InterPro"/>
</dbReference>
<evidence type="ECO:0000313" key="14">
    <source>
        <dbReference type="Proteomes" id="UP000265200"/>
    </source>
</evidence>
<dbReference type="InterPro" id="IPR018114">
    <property type="entry name" value="TRYPSIN_HIS"/>
</dbReference>
<organism evidence="13 14">
    <name type="scientific">Oryzias latipes</name>
    <name type="common">Japanese rice fish</name>
    <name type="synonym">Japanese killifish</name>
    <dbReference type="NCBI Taxonomy" id="8090"/>
    <lineage>
        <taxon>Eukaryota</taxon>
        <taxon>Metazoa</taxon>
        <taxon>Chordata</taxon>
        <taxon>Craniata</taxon>
        <taxon>Vertebrata</taxon>
        <taxon>Euteleostomi</taxon>
        <taxon>Actinopterygii</taxon>
        <taxon>Neopterygii</taxon>
        <taxon>Teleostei</taxon>
        <taxon>Neoteleostei</taxon>
        <taxon>Acanthomorphata</taxon>
        <taxon>Ovalentaria</taxon>
        <taxon>Atherinomorphae</taxon>
        <taxon>Beloniformes</taxon>
        <taxon>Adrianichthyidae</taxon>
        <taxon>Oryziinae</taxon>
        <taxon>Oryzias</taxon>
    </lineage>
</organism>
<evidence type="ECO:0000256" key="3">
    <source>
        <dbReference type="ARBA" id="ARBA00022801"/>
    </source>
</evidence>
<dbReference type="InterPro" id="IPR043504">
    <property type="entry name" value="Peptidase_S1_PA_chymotrypsin"/>
</dbReference>
<dbReference type="SUPFAM" id="SSF49854">
    <property type="entry name" value="Spermadhesin, CUB domain"/>
    <property type="match status" value="2"/>
</dbReference>
<feature type="disulfide bond" evidence="7">
    <location>
        <begin position="447"/>
        <end position="465"/>
    </location>
</feature>
<name>A0A3P9H268_ORYLA</name>
<dbReference type="FunFam" id="2.60.120.290:FF:000005">
    <property type="entry name" value="Procollagen C-endopeptidase enhancer 1"/>
    <property type="match status" value="1"/>
</dbReference>
<feature type="disulfide bond" evidence="7">
    <location>
        <begin position="483"/>
        <end position="501"/>
    </location>
</feature>
<dbReference type="Pfam" id="PF00431">
    <property type="entry name" value="CUB"/>
    <property type="match status" value="2"/>
</dbReference>
<keyword evidence="5" id="KW-0735">Signal-anchor</keyword>
<feature type="disulfide bond" evidence="7">
    <location>
        <begin position="459"/>
        <end position="474"/>
    </location>
</feature>
<evidence type="ECO:0000256" key="8">
    <source>
        <dbReference type="RuleBase" id="RU363034"/>
    </source>
</evidence>
<dbReference type="PANTHER" id="PTHR24252">
    <property type="entry name" value="ACROSIN-RELATED"/>
    <property type="match status" value="1"/>
</dbReference>
<dbReference type="CDD" id="cd00190">
    <property type="entry name" value="Tryp_SPc"/>
    <property type="match status" value="1"/>
</dbReference>
<comment type="subcellular location">
    <subcellularLocation>
        <location evidence="1">Membrane</location>
        <topology evidence="1">Single-pass type II membrane protein</topology>
    </subcellularLocation>
</comment>
<evidence type="ECO:0000256" key="9">
    <source>
        <dbReference type="SAM" id="Phobius"/>
    </source>
</evidence>
<dbReference type="InterPro" id="IPR035914">
    <property type="entry name" value="Sperma_CUB_dom_sf"/>
</dbReference>
<dbReference type="PROSITE" id="PS00134">
    <property type="entry name" value="TRYPSIN_HIS"/>
    <property type="match status" value="1"/>
</dbReference>
<keyword evidence="9" id="KW-1133">Transmembrane helix</keyword>
<evidence type="ECO:0000256" key="1">
    <source>
        <dbReference type="ARBA" id="ARBA00004606"/>
    </source>
</evidence>
<dbReference type="InterPro" id="IPR000082">
    <property type="entry name" value="SEA_dom"/>
</dbReference>
<comment type="caution">
    <text evidence="7">Lacks conserved residue(s) required for the propagation of feature annotation.</text>
</comment>
<dbReference type="AlphaFoldDB" id="A0A3P9H268"/>
<keyword evidence="2 8" id="KW-0645">Protease</keyword>
<keyword evidence="4 8" id="KW-0720">Serine protease</keyword>
<dbReference type="InterPro" id="IPR000859">
    <property type="entry name" value="CUB_dom"/>
</dbReference>
<dbReference type="SUPFAM" id="SSF57424">
    <property type="entry name" value="LDL receptor-like module"/>
    <property type="match status" value="3"/>
</dbReference>
<dbReference type="Gene3D" id="4.10.400.10">
    <property type="entry name" value="Low-density Lipoprotein Receptor"/>
    <property type="match status" value="4"/>
</dbReference>
<dbReference type="SUPFAM" id="SSF50494">
    <property type="entry name" value="Trypsin-like serine proteases"/>
    <property type="match status" value="1"/>
</dbReference>
<dbReference type="GO" id="GO:0006508">
    <property type="term" value="P:proteolysis"/>
    <property type="evidence" value="ECO:0007669"/>
    <property type="project" value="UniProtKB-KW"/>
</dbReference>
<feature type="domain" description="CUB" evidence="10">
    <location>
        <begin position="209"/>
        <end position="325"/>
    </location>
</feature>
<evidence type="ECO:0000259" key="12">
    <source>
        <dbReference type="PROSITE" id="PS50240"/>
    </source>
</evidence>
<keyword evidence="6 7" id="KW-1015">Disulfide bond</keyword>
<keyword evidence="3 8" id="KW-0378">Hydrolase</keyword>
<evidence type="ECO:0000259" key="11">
    <source>
        <dbReference type="PROSITE" id="PS50024"/>
    </source>
</evidence>
<reference evidence="13" key="3">
    <citation type="submission" date="2025-08" db="UniProtKB">
        <authorList>
            <consortium name="Ensembl"/>
        </authorList>
    </citation>
    <scope>IDENTIFICATION</scope>
    <source>
        <strain evidence="13">HSOK</strain>
    </source>
</reference>
<keyword evidence="9" id="KW-0812">Transmembrane</keyword>
<dbReference type="SMART" id="SM00020">
    <property type="entry name" value="Tryp_SPc"/>
    <property type="match status" value="1"/>
</dbReference>
<dbReference type="PROSITE" id="PS50024">
    <property type="entry name" value="SEA"/>
    <property type="match status" value="1"/>
</dbReference>
<dbReference type="InterPro" id="IPR036055">
    <property type="entry name" value="LDL_receptor-like_sf"/>
</dbReference>
<evidence type="ECO:0000259" key="10">
    <source>
        <dbReference type="PROSITE" id="PS01180"/>
    </source>
</evidence>
<dbReference type="InterPro" id="IPR009003">
    <property type="entry name" value="Peptidase_S1_PA"/>
</dbReference>
<dbReference type="GO" id="GO:0009566">
    <property type="term" value="P:fertilization"/>
    <property type="evidence" value="ECO:0007669"/>
    <property type="project" value="UniProtKB-ARBA"/>
</dbReference>
<dbReference type="CDD" id="cd00112">
    <property type="entry name" value="LDLa"/>
    <property type="match status" value="4"/>
</dbReference>
<feature type="domain" description="Peptidase S1" evidence="12">
    <location>
        <begin position="600"/>
        <end position="835"/>
    </location>
</feature>
<sequence>MSGAVLSGCRTDFITNKEKKPSSRKYGIIIGVLVAVLIIAAVIGILVWFFVCKYQWISLYASFMQYKPSSRSTRVFSGHMKLAQVKYDEKLEDTSSQEFQDFAEKLQEKVSTTPEDELCFILLCLALHRAVTIAASPEGVIAYYWSQFDIPATDHEIVPEFSEERILDALESGIEQQSRAIQLSDVKIIEITASATDWRMARIPTAEECFYRLEAEDVEKVFQSPGYPSGNDPNSRCQWQIRASEENTITVHFPDFNIKDDCANDFVSIFDSLSPDYSQAITKQCGQRPPSNPLAVVSSGNIMLINLITDSSVQKPGFNATYKIIPQTEGILSESEGNFTSPLHPKFYPPAVDCTWTIKVPDGSKVRLKFNMFRMKEPGVDVNICHKDYLEIMGKKYCGEMSSLSLTSDTNILEVKFHSDESYTDKGFNAEYTAYDPNNPCPNQFFCNTSICISNALKCDGWNDCGDMSDETDCKCDKHQFRCANGLCKPDLWVCDTVDDCGDRSDEAQCGCEANQWRCTNGDCLPQDVICNGKKDCEDGSDESSCENARGVCTIFSFKCANQMCVNKVNAECDRVMDCSDNSDEEHCDCGIRPYKLNRIVGGQDAELGEWPWQVSLHFKTQGHVCGASIISNKWLLSASHCFKYNADHSYRTNWITYSGLQNQLTFNIAQRRRVKRIITHTGYNDITYDYDIALMELMEPLEFSKTVQPVCLPASTHIFPAGMSCWVTGWGTVREQGLLAKTLQKASVKMINDTVCQKYLSNSLTTRMLCSGYLSGGIDACQGDSGGPLSCFEESGKWFQAGIVSWGEGCARQNKPGVYTRVTSLRDWIKTYTGV</sequence>
<dbReference type="PANTHER" id="PTHR24252:SF17">
    <property type="entry name" value="SUPPRESSOR OF TUMORIGENICITY 14 PROTEIN HOMOLOG-RELATED"/>
    <property type="match status" value="1"/>
</dbReference>
<feature type="domain" description="CUB" evidence="10">
    <location>
        <begin position="328"/>
        <end position="435"/>
    </location>
</feature>
<protein>
    <submittedName>
        <fullName evidence="13">Zmp:0000001114</fullName>
    </submittedName>
</protein>
<dbReference type="PROSITE" id="PS50240">
    <property type="entry name" value="TRYPSIN_DOM"/>
    <property type="match status" value="1"/>
</dbReference>
<dbReference type="PROSITE" id="PS00135">
    <property type="entry name" value="TRYPSIN_SER"/>
    <property type="match status" value="1"/>
</dbReference>
<feature type="disulfide bond" evidence="7">
    <location>
        <begin position="553"/>
        <end position="565"/>
    </location>
</feature>
<keyword evidence="9" id="KW-0472">Membrane</keyword>
<reference evidence="13" key="4">
    <citation type="submission" date="2025-09" db="UniProtKB">
        <authorList>
            <consortium name="Ensembl"/>
        </authorList>
    </citation>
    <scope>IDENTIFICATION</scope>
    <source>
        <strain evidence="13">HSOK</strain>
    </source>
</reference>
<dbReference type="Proteomes" id="UP000265200">
    <property type="component" value="Chromosome 16"/>
</dbReference>
<dbReference type="PROSITE" id="PS01180">
    <property type="entry name" value="CUB"/>
    <property type="match status" value="2"/>
</dbReference>
<dbReference type="PROSITE" id="PS01209">
    <property type="entry name" value="LDLRA_1"/>
    <property type="match status" value="1"/>
</dbReference>
<dbReference type="FunFam" id="2.40.10.10:FF:000003">
    <property type="entry name" value="Transmembrane serine protease 3"/>
    <property type="match status" value="1"/>
</dbReference>
<feature type="disulfide bond" evidence="7">
    <location>
        <begin position="495"/>
        <end position="510"/>
    </location>
</feature>
<evidence type="ECO:0000313" key="13">
    <source>
        <dbReference type="Ensembl" id="ENSORLP00015001904.1"/>
    </source>
</evidence>
<dbReference type="InterPro" id="IPR001254">
    <property type="entry name" value="Trypsin_dom"/>
</dbReference>
<dbReference type="Gene3D" id="2.60.120.290">
    <property type="entry name" value="Spermadhesin, CUB domain"/>
    <property type="match status" value="2"/>
</dbReference>
<dbReference type="InterPro" id="IPR002172">
    <property type="entry name" value="LDrepeatLR_classA_rpt"/>
</dbReference>
<evidence type="ECO:0000256" key="5">
    <source>
        <dbReference type="ARBA" id="ARBA00022968"/>
    </source>
</evidence>
<proteinExistence type="predicted"/>
<dbReference type="CDD" id="cd00041">
    <property type="entry name" value="CUB"/>
    <property type="match status" value="2"/>
</dbReference>
<feature type="disulfide bond" evidence="7">
    <location>
        <begin position="476"/>
        <end position="488"/>
    </location>
</feature>
<dbReference type="Pfam" id="PF00089">
    <property type="entry name" value="Trypsin"/>
    <property type="match status" value="1"/>
</dbReference>
<reference key="1">
    <citation type="journal article" date="2007" name="Nature">
        <title>The medaka draft genome and insights into vertebrate genome evolution.</title>
        <authorList>
            <person name="Kasahara M."/>
            <person name="Naruse K."/>
            <person name="Sasaki S."/>
            <person name="Nakatani Y."/>
            <person name="Qu W."/>
            <person name="Ahsan B."/>
            <person name="Yamada T."/>
            <person name="Nagayasu Y."/>
            <person name="Doi K."/>
            <person name="Kasai Y."/>
            <person name="Jindo T."/>
            <person name="Kobayashi D."/>
            <person name="Shimada A."/>
            <person name="Toyoda A."/>
            <person name="Kuroki Y."/>
            <person name="Fujiyama A."/>
            <person name="Sasaki T."/>
            <person name="Shimizu A."/>
            <person name="Asakawa S."/>
            <person name="Shimizu N."/>
            <person name="Hashimoto S."/>
            <person name="Yang J."/>
            <person name="Lee Y."/>
            <person name="Matsushima K."/>
            <person name="Sugano S."/>
            <person name="Sakaizumi M."/>
            <person name="Narita T."/>
            <person name="Ohishi K."/>
            <person name="Haga S."/>
            <person name="Ohta F."/>
            <person name="Nomoto H."/>
            <person name="Nogata K."/>
            <person name="Morishita T."/>
            <person name="Endo T."/>
            <person name="Shin-I T."/>
            <person name="Takeda H."/>
            <person name="Morishita S."/>
            <person name="Kohara Y."/>
        </authorList>
    </citation>
    <scope>NUCLEOTIDE SEQUENCE [LARGE SCALE GENOMIC DNA]</scope>
    <source>
        <strain>Hd-rR</strain>
    </source>
</reference>
<accession>A0A3P9H268</accession>
<feature type="transmembrane region" description="Helical" evidence="9">
    <location>
        <begin position="26"/>
        <end position="51"/>
    </location>
</feature>
<dbReference type="PRINTS" id="PR00261">
    <property type="entry name" value="LDLRECEPTOR"/>
</dbReference>
<evidence type="ECO:0000256" key="6">
    <source>
        <dbReference type="ARBA" id="ARBA00023157"/>
    </source>
</evidence>
<dbReference type="InterPro" id="IPR023415">
    <property type="entry name" value="LDLR_class-A_CS"/>
</dbReference>
<dbReference type="Ensembl" id="ENSORLT00015011861.1">
    <property type="protein sequence ID" value="ENSORLP00015001904.1"/>
    <property type="gene ID" value="ENSORLG00015002607.1"/>
</dbReference>
<feature type="disulfide bond" evidence="7">
    <location>
        <begin position="512"/>
        <end position="524"/>
    </location>
</feature>
<reference evidence="13 14" key="2">
    <citation type="submission" date="2017-04" db="EMBL/GenBank/DDBJ databases">
        <title>CpG methylation of centromeres and impact of large insertions on vertebrate speciation.</title>
        <authorList>
            <person name="Ichikawa K."/>
            <person name="Yoshimura J."/>
            <person name="Morishita S."/>
        </authorList>
    </citation>
    <scope>NUCLEOTIDE SEQUENCE</scope>
    <source>
        <strain evidence="13 14">HSOK</strain>
    </source>
</reference>
<dbReference type="InterPro" id="IPR033116">
    <property type="entry name" value="TRYPSIN_SER"/>
</dbReference>
<dbReference type="Gene3D" id="2.40.10.10">
    <property type="entry name" value="Trypsin-like serine proteases"/>
    <property type="match status" value="2"/>
</dbReference>
<dbReference type="SMART" id="SM00192">
    <property type="entry name" value="LDLa"/>
    <property type="match status" value="4"/>
</dbReference>
<dbReference type="SMART" id="SM00042">
    <property type="entry name" value="CUB"/>
    <property type="match status" value="2"/>
</dbReference>
<evidence type="ECO:0000256" key="7">
    <source>
        <dbReference type="PROSITE-ProRule" id="PRU00124"/>
    </source>
</evidence>
<feature type="disulfide bond" evidence="7">
    <location>
        <begin position="531"/>
        <end position="546"/>
    </location>
</feature>
<dbReference type="GO" id="GO:0016020">
    <property type="term" value="C:membrane"/>
    <property type="evidence" value="ECO:0007669"/>
    <property type="project" value="UniProtKB-SubCell"/>
</dbReference>